<dbReference type="SUPFAM" id="SSF55031">
    <property type="entry name" value="Bacterial exopeptidase dimerisation domain"/>
    <property type="match status" value="1"/>
</dbReference>
<dbReference type="PANTHER" id="PTHR32494">
    <property type="entry name" value="ALLANTOATE DEIMINASE-RELATED"/>
    <property type="match status" value="1"/>
</dbReference>
<evidence type="ECO:0000313" key="8">
    <source>
        <dbReference type="EMBL" id="MCB8883111.1"/>
    </source>
</evidence>
<feature type="binding site" evidence="7">
    <location>
        <position position="129"/>
    </location>
    <ligand>
        <name>Zn(2+)</name>
        <dbReference type="ChEBI" id="CHEBI:29105"/>
        <label>1</label>
    </ligand>
</feature>
<dbReference type="InterPro" id="IPR036264">
    <property type="entry name" value="Bact_exopeptidase_dim_dom"/>
</dbReference>
<name>A0A964E622_9PROT</name>
<keyword evidence="7" id="KW-0862">Zinc</keyword>
<dbReference type="Pfam" id="PF01546">
    <property type="entry name" value="Peptidase_M20"/>
    <property type="match status" value="1"/>
</dbReference>
<dbReference type="Proteomes" id="UP000721844">
    <property type="component" value="Unassembled WGS sequence"/>
</dbReference>
<dbReference type="GO" id="GO:0046872">
    <property type="term" value="F:metal ion binding"/>
    <property type="evidence" value="ECO:0007669"/>
    <property type="project" value="UniProtKB-KW"/>
</dbReference>
<dbReference type="NCBIfam" id="TIGR01879">
    <property type="entry name" value="hydantase"/>
    <property type="match status" value="1"/>
</dbReference>
<dbReference type="GO" id="GO:0016813">
    <property type="term" value="F:hydrolase activity, acting on carbon-nitrogen (but not peptide) bonds, in linear amidines"/>
    <property type="evidence" value="ECO:0007669"/>
    <property type="project" value="InterPro"/>
</dbReference>
<dbReference type="EC" id="3.5.-.-" evidence="8"/>
<evidence type="ECO:0000256" key="6">
    <source>
        <dbReference type="ARBA" id="ARBA00023211"/>
    </source>
</evidence>
<dbReference type="EMBL" id="JAESVA010000011">
    <property type="protein sequence ID" value="MCB8883111.1"/>
    <property type="molecule type" value="Genomic_DNA"/>
</dbReference>
<organism evidence="8 9">
    <name type="scientific">Acidisoma cellulosilyticum</name>
    <dbReference type="NCBI Taxonomy" id="2802395"/>
    <lineage>
        <taxon>Bacteria</taxon>
        <taxon>Pseudomonadati</taxon>
        <taxon>Pseudomonadota</taxon>
        <taxon>Alphaproteobacteria</taxon>
        <taxon>Acetobacterales</taxon>
        <taxon>Acidocellaceae</taxon>
        <taxon>Acidisoma</taxon>
    </lineage>
</organism>
<keyword evidence="6" id="KW-0464">Manganese</keyword>
<evidence type="ECO:0000256" key="2">
    <source>
        <dbReference type="ARBA" id="ARBA00006153"/>
    </source>
</evidence>
<dbReference type="PIRSF" id="PIRSF001235">
    <property type="entry name" value="Amidase_carbamoylase"/>
    <property type="match status" value="1"/>
</dbReference>
<comment type="subunit">
    <text evidence="3">Homodimer.</text>
</comment>
<dbReference type="Gene3D" id="3.30.70.360">
    <property type="match status" value="1"/>
</dbReference>
<keyword evidence="9" id="KW-1185">Reference proteome</keyword>
<accession>A0A964E622</accession>
<dbReference type="AlphaFoldDB" id="A0A964E622"/>
<dbReference type="InterPro" id="IPR010158">
    <property type="entry name" value="Amidase_Cbmase"/>
</dbReference>
<feature type="binding site" evidence="7">
    <location>
        <position position="140"/>
    </location>
    <ligand>
        <name>Zn(2+)</name>
        <dbReference type="ChEBI" id="CHEBI:29105"/>
        <label>2</label>
    </ligand>
</feature>
<feature type="binding site" evidence="7">
    <location>
        <position position="140"/>
    </location>
    <ligand>
        <name>Zn(2+)</name>
        <dbReference type="ChEBI" id="CHEBI:29105"/>
        <label>1</label>
    </ligand>
</feature>
<dbReference type="Gene3D" id="3.40.630.10">
    <property type="entry name" value="Zn peptidases"/>
    <property type="match status" value="1"/>
</dbReference>
<evidence type="ECO:0000256" key="3">
    <source>
        <dbReference type="ARBA" id="ARBA00011738"/>
    </source>
</evidence>
<reference evidence="8 9" key="1">
    <citation type="journal article" date="2021" name="Microorganisms">
        <title>Acidisoma silvae sp. nov. and Acidisomacellulosilytica sp. nov., Two Acidophilic Bacteria Isolated from Decaying Wood, Hydrolyzing Cellulose and Producing Poly-3-hydroxybutyrate.</title>
        <authorList>
            <person name="Mieszkin S."/>
            <person name="Pouder E."/>
            <person name="Uroz S."/>
            <person name="Simon-Colin C."/>
            <person name="Alain K."/>
        </authorList>
    </citation>
    <scope>NUCLEOTIDE SEQUENCE [LARGE SCALE GENOMIC DNA]</scope>
    <source>
        <strain evidence="8 9">HW T5.17</strain>
    </source>
</reference>
<evidence type="ECO:0000256" key="4">
    <source>
        <dbReference type="ARBA" id="ARBA00022723"/>
    </source>
</evidence>
<evidence type="ECO:0000313" key="9">
    <source>
        <dbReference type="Proteomes" id="UP000721844"/>
    </source>
</evidence>
<keyword evidence="4 7" id="KW-0479">Metal-binding</keyword>
<evidence type="ECO:0000256" key="1">
    <source>
        <dbReference type="ARBA" id="ARBA00001936"/>
    </source>
</evidence>
<dbReference type="PANTHER" id="PTHR32494:SF19">
    <property type="entry name" value="ALLANTOATE DEIMINASE-RELATED"/>
    <property type="match status" value="1"/>
</dbReference>
<proteinExistence type="inferred from homology"/>
<comment type="cofactor">
    <cofactor evidence="7">
        <name>Zn(2+)</name>
        <dbReference type="ChEBI" id="CHEBI:29105"/>
    </cofactor>
    <text evidence="7">Binds 2 Zn(2+) ions per subunit.</text>
</comment>
<comment type="similarity">
    <text evidence="2">Belongs to the peptidase M20 family.</text>
</comment>
<dbReference type="SUPFAM" id="SSF53187">
    <property type="entry name" value="Zn-dependent exopeptidases"/>
    <property type="match status" value="1"/>
</dbReference>
<evidence type="ECO:0000256" key="7">
    <source>
        <dbReference type="PIRSR" id="PIRSR001235-1"/>
    </source>
</evidence>
<comment type="cofactor">
    <cofactor evidence="1">
        <name>Mn(2+)</name>
        <dbReference type="ChEBI" id="CHEBI:29035"/>
    </cofactor>
</comment>
<feature type="binding site" evidence="7">
    <location>
        <position position="175"/>
    </location>
    <ligand>
        <name>Zn(2+)</name>
        <dbReference type="ChEBI" id="CHEBI:29105"/>
        <label>2</label>
    </ligand>
</feature>
<evidence type="ECO:0000256" key="5">
    <source>
        <dbReference type="ARBA" id="ARBA00022801"/>
    </source>
</evidence>
<gene>
    <name evidence="8" type="ORF">ACELLULO517_22875</name>
</gene>
<keyword evidence="5 8" id="KW-0378">Hydrolase</keyword>
<comment type="caution">
    <text evidence="8">The sequence shown here is derived from an EMBL/GenBank/DDBJ whole genome shotgun (WGS) entry which is preliminary data.</text>
</comment>
<protein>
    <submittedName>
        <fullName evidence="8">Hydantoinase/carbamoylase family amidase</fullName>
        <ecNumber evidence="8">3.5.-.-</ecNumber>
    </submittedName>
</protein>
<sequence>MPELAPVIPTTFPASKLDIWGTFLFRAGHRADEQRHSCTDSTGDYAISDSFLPNTELASRLFDALDRATRQGAGIVRDSYGQGEQAAHDILRAAASDLGLECAVDAIGNLMMTLPGQDRAASAIIIGSHLDSVPQGGNFDGAAGVVAGLCAFAQLRDMGVTPSCDVTVMAIRAEESAWFDVPYLGSAGAFGLLDPAVLAVRRTDTDLTLAETLTVNGFDVEAILDRRRLLDPARIRAYLEVHIEQGPELVGEDLPVAIVSGIRGCLRFRAARCVGEYAHSGAVPRRHRQDAVAATVALLHHMNEYWRRIEARGDDLVLTSGEFSTDPAMHGPSKIAGETRFVVDIRSTSDTVMTAVAAELQAAAARIEEEYRVRFMLGQPSYSPPALMDAGLRRELSRLSDAPYEMASGAGHDAAIFAGQGIPSAMIFIRNRNGSHNPAEAMALDDFAVAQRLLTRLLLSFPL</sequence>
<feature type="binding site" evidence="7">
    <location>
        <position position="242"/>
    </location>
    <ligand>
        <name>Zn(2+)</name>
        <dbReference type="ChEBI" id="CHEBI:29105"/>
        <label>1</label>
    </ligand>
</feature>
<dbReference type="InterPro" id="IPR002933">
    <property type="entry name" value="Peptidase_M20"/>
</dbReference>
<feature type="binding site" evidence="7">
    <location>
        <position position="436"/>
    </location>
    <ligand>
        <name>Zn(2+)</name>
        <dbReference type="ChEBI" id="CHEBI:29105"/>
        <label>2</label>
    </ligand>
</feature>